<dbReference type="KEGG" id="spu:115929783"/>
<feature type="signal peptide" evidence="1">
    <location>
        <begin position="1"/>
        <end position="30"/>
    </location>
</feature>
<dbReference type="OrthoDB" id="10105137at2759"/>
<accession>A0A7M7PR93</accession>
<reference evidence="3" key="1">
    <citation type="submission" date="2015-02" db="EMBL/GenBank/DDBJ databases">
        <title>Genome sequencing for Strongylocentrotus purpuratus.</title>
        <authorList>
            <person name="Murali S."/>
            <person name="Liu Y."/>
            <person name="Vee V."/>
            <person name="English A."/>
            <person name="Wang M."/>
            <person name="Skinner E."/>
            <person name="Han Y."/>
            <person name="Muzny D.M."/>
            <person name="Worley K.C."/>
            <person name="Gibbs R.A."/>
        </authorList>
    </citation>
    <scope>NUCLEOTIDE SEQUENCE</scope>
</reference>
<dbReference type="GeneID" id="115929783"/>
<dbReference type="Proteomes" id="UP000007110">
    <property type="component" value="Unassembled WGS sequence"/>
</dbReference>
<protein>
    <submittedName>
        <fullName evidence="2">Uncharacterized protein</fullName>
    </submittedName>
</protein>
<keyword evidence="1" id="KW-0732">Signal</keyword>
<proteinExistence type="predicted"/>
<dbReference type="RefSeq" id="XP_030855646.1">
    <property type="nucleotide sequence ID" value="XM_030999786.1"/>
</dbReference>
<dbReference type="AlphaFoldDB" id="A0A7M7PR93"/>
<feature type="chain" id="PRO_5029833564" evidence="1">
    <location>
        <begin position="31"/>
        <end position="110"/>
    </location>
</feature>
<evidence type="ECO:0000313" key="3">
    <source>
        <dbReference type="Proteomes" id="UP000007110"/>
    </source>
</evidence>
<evidence type="ECO:0000313" key="2">
    <source>
        <dbReference type="EnsemblMetazoa" id="XP_030855646"/>
    </source>
</evidence>
<dbReference type="InParanoid" id="A0A7M7PR93"/>
<keyword evidence="3" id="KW-1185">Reference proteome</keyword>
<organism evidence="2 3">
    <name type="scientific">Strongylocentrotus purpuratus</name>
    <name type="common">Purple sea urchin</name>
    <dbReference type="NCBI Taxonomy" id="7668"/>
    <lineage>
        <taxon>Eukaryota</taxon>
        <taxon>Metazoa</taxon>
        <taxon>Echinodermata</taxon>
        <taxon>Eleutherozoa</taxon>
        <taxon>Echinozoa</taxon>
        <taxon>Echinoidea</taxon>
        <taxon>Euechinoidea</taxon>
        <taxon>Echinacea</taxon>
        <taxon>Camarodonta</taxon>
        <taxon>Echinidea</taxon>
        <taxon>Strongylocentrotidae</taxon>
        <taxon>Strongylocentrotus</taxon>
    </lineage>
</organism>
<reference evidence="2" key="2">
    <citation type="submission" date="2021-01" db="UniProtKB">
        <authorList>
            <consortium name="EnsemblMetazoa"/>
        </authorList>
    </citation>
    <scope>IDENTIFICATION</scope>
</reference>
<evidence type="ECO:0000256" key="1">
    <source>
        <dbReference type="SAM" id="SignalP"/>
    </source>
</evidence>
<name>A0A7M7PR93_STRPU</name>
<dbReference type="EnsemblMetazoa" id="XM_030999786">
    <property type="protein sequence ID" value="XP_030855646"/>
    <property type="gene ID" value="LOC115929783"/>
</dbReference>
<sequence>MWLNTSKRGSQSMALIGAVIVLLMLQRAETLASAGQSGAAGAGDCIHSLETGDILWQDNLTDSFVDVAWGYGEEDTCHTLSGCFGINDTEDQVVDIQLKPIQLQQGVQLR</sequence>